<reference evidence="3" key="1">
    <citation type="journal article" date="2014" name="Proc. Natl. Acad. Sci. U.S.A.">
        <title>Extensive sampling of basidiomycete genomes demonstrates inadequacy of the white-rot/brown-rot paradigm for wood decay fungi.</title>
        <authorList>
            <person name="Riley R."/>
            <person name="Salamov A.A."/>
            <person name="Brown D.W."/>
            <person name="Nagy L.G."/>
            <person name="Floudas D."/>
            <person name="Held B.W."/>
            <person name="Levasseur A."/>
            <person name="Lombard V."/>
            <person name="Morin E."/>
            <person name="Otillar R."/>
            <person name="Lindquist E.A."/>
            <person name="Sun H."/>
            <person name="LaButti K.M."/>
            <person name="Schmutz J."/>
            <person name="Jabbour D."/>
            <person name="Luo H."/>
            <person name="Baker S.E."/>
            <person name="Pisabarro A.G."/>
            <person name="Walton J.D."/>
            <person name="Blanchette R.A."/>
            <person name="Henrissat B."/>
            <person name="Martin F."/>
            <person name="Cullen D."/>
            <person name="Hibbett D.S."/>
            <person name="Grigoriev I.V."/>
        </authorList>
    </citation>
    <scope>NUCLEOTIDE SEQUENCE [LARGE SCALE GENOMIC DNA]</scope>
    <source>
        <strain evidence="3">CBS 339.88</strain>
    </source>
</reference>
<keyword evidence="1" id="KW-1133">Transmembrane helix</keyword>
<dbReference type="Proteomes" id="UP000027222">
    <property type="component" value="Unassembled WGS sequence"/>
</dbReference>
<name>A0A067SYN2_GALM3</name>
<dbReference type="AlphaFoldDB" id="A0A067SYN2"/>
<accession>A0A067SYN2</accession>
<gene>
    <name evidence="2" type="ORF">GALMADRAFT_533742</name>
</gene>
<evidence type="ECO:0000313" key="2">
    <source>
        <dbReference type="EMBL" id="KDR75187.1"/>
    </source>
</evidence>
<keyword evidence="1" id="KW-0472">Membrane</keyword>
<dbReference type="EMBL" id="KL142381">
    <property type="protein sequence ID" value="KDR75187.1"/>
    <property type="molecule type" value="Genomic_DNA"/>
</dbReference>
<proteinExistence type="predicted"/>
<evidence type="ECO:0000313" key="3">
    <source>
        <dbReference type="Proteomes" id="UP000027222"/>
    </source>
</evidence>
<keyword evidence="1" id="KW-0812">Transmembrane</keyword>
<organism evidence="2 3">
    <name type="scientific">Galerina marginata (strain CBS 339.88)</name>
    <dbReference type="NCBI Taxonomy" id="685588"/>
    <lineage>
        <taxon>Eukaryota</taxon>
        <taxon>Fungi</taxon>
        <taxon>Dikarya</taxon>
        <taxon>Basidiomycota</taxon>
        <taxon>Agaricomycotina</taxon>
        <taxon>Agaricomycetes</taxon>
        <taxon>Agaricomycetidae</taxon>
        <taxon>Agaricales</taxon>
        <taxon>Agaricineae</taxon>
        <taxon>Strophariaceae</taxon>
        <taxon>Galerina</taxon>
    </lineage>
</organism>
<keyword evidence="3" id="KW-1185">Reference proteome</keyword>
<protein>
    <submittedName>
        <fullName evidence="2">Uncharacterized protein</fullName>
    </submittedName>
</protein>
<sequence>MIPCAELYFDRLTWPRIPVGSTEITDLPPFSILNIPSKLLSIFPHILAPPFFLSLSVSALFCLCVLAHPLRNNYPIARLVLLSTSTWNSCCRVGGNT</sequence>
<evidence type="ECO:0000256" key="1">
    <source>
        <dbReference type="SAM" id="Phobius"/>
    </source>
</evidence>
<feature type="transmembrane region" description="Helical" evidence="1">
    <location>
        <begin position="46"/>
        <end position="68"/>
    </location>
</feature>
<dbReference type="HOGENOM" id="CLU_2346824_0_0_1"/>